<evidence type="ECO:0000313" key="2">
    <source>
        <dbReference type="EMBL" id="KRH93311.1"/>
    </source>
</evidence>
<organism evidence="2 3">
    <name type="scientific">Pseudoloma neurophilia</name>
    <dbReference type="NCBI Taxonomy" id="146866"/>
    <lineage>
        <taxon>Eukaryota</taxon>
        <taxon>Fungi</taxon>
        <taxon>Fungi incertae sedis</taxon>
        <taxon>Microsporidia</taxon>
        <taxon>Pseudoloma</taxon>
    </lineage>
</organism>
<comment type="caution">
    <text evidence="2">The sequence shown here is derived from an EMBL/GenBank/DDBJ whole genome shotgun (WGS) entry which is preliminary data.</text>
</comment>
<dbReference type="PANTHER" id="PTHR47163">
    <property type="entry name" value="DDE_TNP_IS1595 DOMAIN-CONTAINING PROTEIN"/>
    <property type="match status" value="1"/>
</dbReference>
<gene>
    <name evidence="2" type="ORF">M153_11180001274</name>
</gene>
<reference evidence="2 3" key="1">
    <citation type="submission" date="2015-07" db="EMBL/GenBank/DDBJ databases">
        <title>The genome of Pseudoloma neurophilia, a relevant intracellular parasite of the zebrafish.</title>
        <authorList>
            <person name="Ndikumana S."/>
            <person name="Pelin A."/>
            <person name="Sanders J."/>
            <person name="Corradi N."/>
        </authorList>
    </citation>
    <scope>NUCLEOTIDE SEQUENCE [LARGE SCALE GENOMIC DNA]</scope>
    <source>
        <strain evidence="2 3">MK1</strain>
    </source>
</reference>
<dbReference type="InterPro" id="IPR024445">
    <property type="entry name" value="Tnp_ISXO2-like"/>
</dbReference>
<dbReference type="EMBL" id="LGUB01000392">
    <property type="protein sequence ID" value="KRH93311.1"/>
    <property type="molecule type" value="Genomic_DNA"/>
</dbReference>
<dbReference type="OrthoDB" id="2186131at2759"/>
<name>A0A0R0M1L2_9MICR</name>
<dbReference type="Pfam" id="PF12762">
    <property type="entry name" value="DDE_Tnp_IS1595"/>
    <property type="match status" value="1"/>
</dbReference>
<sequence length="255" mass="29526">MTFFIDYVEKYINSTNEQIILHLRAQGLLKTQINCPSCGKSLVERQVKRNIYGIMLRCLNELCEKYQTYFSIPIGSFFENFKLRLQTIFEIIYRYSKNELVKIMSLELGVSHPTVTKIYSEVRSLFRIYYDNVQMILGGPNRIVEIDESLFVHKTKYNVGRFAETQVWGFGIADTTFTPAKVYLEVVESRSAQRLLPIIKGVVLPGSIIHSDQWAAYNNLQSLGYVHQTVNHKYNFIDSQSGAHTQHIKSFWNSA</sequence>
<dbReference type="VEuPathDB" id="MicrosporidiaDB:M153_11180001274"/>
<dbReference type="Proteomes" id="UP000051530">
    <property type="component" value="Unassembled WGS sequence"/>
</dbReference>
<keyword evidence="3" id="KW-1185">Reference proteome</keyword>
<dbReference type="AlphaFoldDB" id="A0A0R0M1L2"/>
<dbReference type="PANTHER" id="PTHR47163:SF2">
    <property type="entry name" value="SI:DKEY-17M8.2"/>
    <property type="match status" value="1"/>
</dbReference>
<feature type="domain" description="ISXO2-like transposase" evidence="1">
    <location>
        <begin position="136"/>
        <end position="253"/>
    </location>
</feature>
<dbReference type="SMART" id="SM01126">
    <property type="entry name" value="DDE_Tnp_IS1595"/>
    <property type="match status" value="1"/>
</dbReference>
<dbReference type="InterPro" id="IPR053164">
    <property type="entry name" value="IS1016-like_transposase"/>
</dbReference>
<evidence type="ECO:0000313" key="3">
    <source>
        <dbReference type="Proteomes" id="UP000051530"/>
    </source>
</evidence>
<evidence type="ECO:0000259" key="1">
    <source>
        <dbReference type="SMART" id="SM01126"/>
    </source>
</evidence>
<protein>
    <recommendedName>
        <fullName evidence="1">ISXO2-like transposase domain-containing protein</fullName>
    </recommendedName>
</protein>
<accession>A0A0R0M1L2</accession>
<proteinExistence type="predicted"/>